<feature type="transmembrane region" description="Helical" evidence="2">
    <location>
        <begin position="20"/>
        <end position="39"/>
    </location>
</feature>
<dbReference type="Proteomes" id="UP000504637">
    <property type="component" value="Unplaced"/>
</dbReference>
<feature type="transmembrane region" description="Helical" evidence="2">
    <location>
        <begin position="113"/>
        <end position="132"/>
    </location>
</feature>
<dbReference type="GO" id="GO:0016747">
    <property type="term" value="F:acyltransferase activity, transferring groups other than amino-acyl groups"/>
    <property type="evidence" value="ECO:0007669"/>
    <property type="project" value="InterPro"/>
</dbReference>
<feature type="compositionally biased region" description="Basic and acidic residues" evidence="1">
    <location>
        <begin position="469"/>
        <end position="502"/>
    </location>
</feature>
<dbReference type="InterPro" id="IPR002656">
    <property type="entry name" value="Acyl_transf_3_dom"/>
</dbReference>
<keyword evidence="2" id="KW-0812">Transmembrane</keyword>
<feature type="transmembrane region" description="Helical" evidence="2">
    <location>
        <begin position="177"/>
        <end position="199"/>
    </location>
</feature>
<dbReference type="OrthoDB" id="5819582at2759"/>
<feature type="transmembrane region" description="Helical" evidence="2">
    <location>
        <begin position="258"/>
        <end position="278"/>
    </location>
</feature>
<keyword evidence="4" id="KW-1185">Reference proteome</keyword>
<feature type="transmembrane region" description="Helical" evidence="2">
    <location>
        <begin position="307"/>
        <end position="325"/>
    </location>
</feature>
<evidence type="ECO:0000259" key="3">
    <source>
        <dbReference type="Pfam" id="PF01757"/>
    </source>
</evidence>
<keyword evidence="5" id="KW-0012">Acyltransferase</keyword>
<protein>
    <submittedName>
        <fullName evidence="5">Acyltransferase, class 3</fullName>
    </submittedName>
</protein>
<dbReference type="InterPro" id="IPR050879">
    <property type="entry name" value="Acyltransferase_3"/>
</dbReference>
<evidence type="ECO:0000256" key="2">
    <source>
        <dbReference type="SAM" id="Phobius"/>
    </source>
</evidence>
<dbReference type="PANTHER" id="PTHR23028:SF134">
    <property type="entry name" value="PUTATIVE (AFU_ORTHOLOGUE AFUA_4G08520)-RELATED"/>
    <property type="match status" value="1"/>
</dbReference>
<sequence>MPPHDPARETAWLDGLRGMAAFLVMSYHFNLNWFFPALVEEPWGANMADHGWDLWRMPFLRLWMCSGHTQVSIFFVLSGFVLSWSPLNSIRNKNYDKLYKGLGSSAFRRWIRLYLPTVPIAFWECLELYFGYREIGSKQRESNFFLQLWDFIKSCEQYANPLDFNRNQWSSLHPYDWTMWTIPYEFAGSLLVFFILLAVGRIHNYGRRTIAISIIVAYCAARAEWSFWLFSNGILIADYVREHGGFHKLSEKQTTTSLIGWSTLLVVALWIGGVPAPFTSLYTRPGYDWLDSITPKNWMEVEGGGRLWWNIAGILIIFSCCHLSGVRRVFEHGAVRYLGRISYMMYLTHRIVLEPALRPFRDWVIPLFGRDGYIDLPGDNGSPYHWLVTVALYLTLWAVIGPTAILTAHWCERLFDAPSVKFAKWVDDRFMTGLTKRDDSQAARDAPGLPTHHDDVRRRDAGAPAPAPYRDEDPRAHADGGPVEEEHKEHVELADLTPRAEDEAPAPQQQQQERSLV</sequence>
<feature type="domain" description="Acyltransferase 3" evidence="3">
    <location>
        <begin position="11"/>
        <end position="398"/>
    </location>
</feature>
<reference evidence="5" key="2">
    <citation type="submission" date="2020-04" db="EMBL/GenBank/DDBJ databases">
        <authorList>
            <consortium name="NCBI Genome Project"/>
        </authorList>
    </citation>
    <scope>NUCLEOTIDE SEQUENCE</scope>
    <source>
        <strain evidence="5">CBS 342.82</strain>
    </source>
</reference>
<reference evidence="5" key="3">
    <citation type="submission" date="2025-08" db="UniProtKB">
        <authorList>
            <consortium name="RefSeq"/>
        </authorList>
    </citation>
    <scope>IDENTIFICATION</scope>
    <source>
        <strain evidence="5">CBS 342.82</strain>
    </source>
</reference>
<dbReference type="Pfam" id="PF01757">
    <property type="entry name" value="Acyl_transf_3"/>
    <property type="match status" value="1"/>
</dbReference>
<organism evidence="5">
    <name type="scientific">Dissoconium aciculare CBS 342.82</name>
    <dbReference type="NCBI Taxonomy" id="1314786"/>
    <lineage>
        <taxon>Eukaryota</taxon>
        <taxon>Fungi</taxon>
        <taxon>Dikarya</taxon>
        <taxon>Ascomycota</taxon>
        <taxon>Pezizomycotina</taxon>
        <taxon>Dothideomycetes</taxon>
        <taxon>Dothideomycetidae</taxon>
        <taxon>Mycosphaerellales</taxon>
        <taxon>Dissoconiaceae</taxon>
        <taxon>Dissoconium</taxon>
    </lineage>
</organism>
<dbReference type="GeneID" id="54360422"/>
<evidence type="ECO:0000313" key="4">
    <source>
        <dbReference type="Proteomes" id="UP000504637"/>
    </source>
</evidence>
<feature type="compositionally biased region" description="Low complexity" evidence="1">
    <location>
        <begin position="505"/>
        <end position="517"/>
    </location>
</feature>
<evidence type="ECO:0000256" key="1">
    <source>
        <dbReference type="SAM" id="MobiDB-lite"/>
    </source>
</evidence>
<gene>
    <name evidence="5" type="ORF">K489DRAFT_360751</name>
</gene>
<keyword evidence="5" id="KW-0808">Transferase</keyword>
<feature type="region of interest" description="Disordered" evidence="1">
    <location>
        <begin position="437"/>
        <end position="517"/>
    </location>
</feature>
<name>A0A6J3M0R9_9PEZI</name>
<feature type="transmembrane region" description="Helical" evidence="2">
    <location>
        <begin position="59"/>
        <end position="84"/>
    </location>
</feature>
<dbReference type="RefSeq" id="XP_033457538.1">
    <property type="nucleotide sequence ID" value="XM_033602622.1"/>
</dbReference>
<keyword evidence="2" id="KW-1133">Transmembrane helix</keyword>
<evidence type="ECO:0000313" key="5">
    <source>
        <dbReference type="RefSeq" id="XP_033457538.1"/>
    </source>
</evidence>
<keyword evidence="2" id="KW-0472">Membrane</keyword>
<feature type="compositionally biased region" description="Basic and acidic residues" evidence="1">
    <location>
        <begin position="451"/>
        <end position="461"/>
    </location>
</feature>
<reference evidence="5" key="1">
    <citation type="submission" date="2020-01" db="EMBL/GenBank/DDBJ databases">
        <authorList>
            <consortium name="DOE Joint Genome Institute"/>
            <person name="Haridas S."/>
            <person name="Albert R."/>
            <person name="Binder M."/>
            <person name="Bloem J."/>
            <person name="Labutti K."/>
            <person name="Salamov A."/>
            <person name="Andreopoulos B."/>
            <person name="Baker S.E."/>
            <person name="Barry K."/>
            <person name="Bills G."/>
            <person name="Bluhm B.H."/>
            <person name="Cannon C."/>
            <person name="Castanera R."/>
            <person name="Culley D.E."/>
            <person name="Daum C."/>
            <person name="Ezra D."/>
            <person name="Gonzalez J.B."/>
            <person name="Henrissat B."/>
            <person name="Kuo A."/>
            <person name="Liang C."/>
            <person name="Lipzen A."/>
            <person name="Lutzoni F."/>
            <person name="Magnuson J."/>
            <person name="Mondo S."/>
            <person name="Nolan M."/>
            <person name="Ohm R."/>
            <person name="Pangilinan J."/>
            <person name="Park H.-J."/>
            <person name="Ramirez L."/>
            <person name="Alfaro M."/>
            <person name="Sun H."/>
            <person name="Tritt A."/>
            <person name="Yoshinaga Y."/>
            <person name="Zwiers L.-H."/>
            <person name="Turgeon B.G."/>
            <person name="Goodwin S.B."/>
            <person name="Spatafora J.W."/>
            <person name="Crous P.W."/>
            <person name="Grigoriev I.V."/>
        </authorList>
    </citation>
    <scope>NUCLEOTIDE SEQUENCE</scope>
    <source>
        <strain evidence="5">CBS 342.82</strain>
    </source>
</reference>
<dbReference type="AlphaFoldDB" id="A0A6J3M0R9"/>
<proteinExistence type="predicted"/>
<dbReference type="PANTHER" id="PTHR23028">
    <property type="entry name" value="ACETYLTRANSFERASE"/>
    <property type="match status" value="1"/>
</dbReference>
<accession>A0A6J3M0R9</accession>
<feature type="transmembrane region" description="Helical" evidence="2">
    <location>
        <begin position="384"/>
        <end position="406"/>
    </location>
</feature>